<gene>
    <name evidence="1" type="ORF">BECKFW1821A_GA0114235_100738</name>
    <name evidence="2" type="ORF">BECKFW1821B_GA0114236_101729</name>
</gene>
<evidence type="ECO:0000313" key="2">
    <source>
        <dbReference type="EMBL" id="VFJ54205.1"/>
    </source>
</evidence>
<sequence length="273" mass="31910">MDNNILAVEGIDRHLGTIESLGFQRDAKRNGRKRTVDFNQGIDARFIVRNPELAAALGRIAIDPIRLAFDFLSPAIERDYRKAITLLAEQGFLEFTTYMLYNYNDTPEDFYRRLQINAQLSRELDIRVSGFPMRYIPITGTKRDHVSPKWKWRWLRGIQCVLHATHGLVSPKPSFIAAAFGEDIEDFYRILAMPDRYIVYREHYKHNGADDWWREYRQLSASEQHEFLDLLARLNGNHRRKEIIAGLGRFRSLVEHYYPNGNVPPRSPGEEET</sequence>
<organism evidence="1">
    <name type="scientific">Candidatus Kentrum sp. FW</name>
    <dbReference type="NCBI Taxonomy" id="2126338"/>
    <lineage>
        <taxon>Bacteria</taxon>
        <taxon>Pseudomonadati</taxon>
        <taxon>Pseudomonadota</taxon>
        <taxon>Gammaproteobacteria</taxon>
        <taxon>Candidatus Kentrum</taxon>
    </lineage>
</organism>
<dbReference type="AlphaFoldDB" id="A0A450RZ49"/>
<dbReference type="EMBL" id="CAADEW010000007">
    <property type="protein sequence ID" value="VFJ44605.1"/>
    <property type="molecule type" value="Genomic_DNA"/>
</dbReference>
<evidence type="ECO:0000313" key="1">
    <source>
        <dbReference type="EMBL" id="VFJ44605.1"/>
    </source>
</evidence>
<proteinExistence type="predicted"/>
<accession>A0A450RZ49</accession>
<reference evidence="1" key="1">
    <citation type="submission" date="2019-02" db="EMBL/GenBank/DDBJ databases">
        <authorList>
            <person name="Gruber-Vodicka R. H."/>
            <person name="Seah K. B. B."/>
        </authorList>
    </citation>
    <scope>NUCLEOTIDE SEQUENCE</scope>
    <source>
        <strain evidence="2">BECK_BZ106</strain>
        <strain evidence="1">BECK_BZ15</strain>
    </source>
</reference>
<name>A0A450RZ49_9GAMM</name>
<protein>
    <submittedName>
        <fullName evidence="1">Uncharacterized protein</fullName>
    </submittedName>
</protein>
<dbReference type="EMBL" id="CAADFD010000017">
    <property type="protein sequence ID" value="VFJ54205.1"/>
    <property type="molecule type" value="Genomic_DNA"/>
</dbReference>